<dbReference type="EMBL" id="SADE01000002">
    <property type="protein sequence ID" value="RVU35998.1"/>
    <property type="molecule type" value="Genomic_DNA"/>
</dbReference>
<feature type="binding site" evidence="11">
    <location>
        <begin position="8"/>
        <end position="15"/>
    </location>
    <ligand>
        <name>ATP</name>
        <dbReference type="ChEBI" id="CHEBI:30616"/>
    </ligand>
</feature>
<evidence type="ECO:0000256" key="7">
    <source>
        <dbReference type="ARBA" id="ARBA00022777"/>
    </source>
</evidence>
<evidence type="ECO:0000256" key="2">
    <source>
        <dbReference type="ARBA" id="ARBA00012980"/>
    </source>
</evidence>
<keyword evidence="5 11" id="KW-0545">Nucleotide biosynthesis</keyword>
<keyword evidence="7 11" id="KW-0418">Kinase</keyword>
<dbReference type="SUPFAM" id="SSF52540">
    <property type="entry name" value="P-loop containing nucleoside triphosphate hydrolases"/>
    <property type="match status" value="1"/>
</dbReference>
<comment type="catalytic activity">
    <reaction evidence="10 11">
        <text>dTMP + ATP = dTDP + ADP</text>
        <dbReference type="Rhea" id="RHEA:13517"/>
        <dbReference type="ChEBI" id="CHEBI:30616"/>
        <dbReference type="ChEBI" id="CHEBI:58369"/>
        <dbReference type="ChEBI" id="CHEBI:63528"/>
        <dbReference type="ChEBI" id="CHEBI:456216"/>
        <dbReference type="EC" id="2.7.4.9"/>
    </reaction>
</comment>
<dbReference type="Pfam" id="PF02223">
    <property type="entry name" value="Thymidylate_kin"/>
    <property type="match status" value="1"/>
</dbReference>
<reference evidence="14" key="1">
    <citation type="submission" date="2019-01" db="EMBL/GenBank/DDBJ databases">
        <title>Gri0909 isolated from a small marine red alga.</title>
        <authorList>
            <person name="Kim J."/>
            <person name="Jeong S.E."/>
            <person name="Jeon C.O."/>
        </authorList>
    </citation>
    <scope>NUCLEOTIDE SEQUENCE [LARGE SCALE GENOMIC DNA]</scope>
    <source>
        <strain evidence="14">Gri0909</strain>
    </source>
</reference>
<gene>
    <name evidence="11 13" type="primary">tmk</name>
    <name evidence="13" type="ORF">EOI86_12180</name>
</gene>
<dbReference type="InterPro" id="IPR018095">
    <property type="entry name" value="Thymidylate_kin_CS"/>
</dbReference>
<dbReference type="InterPro" id="IPR039430">
    <property type="entry name" value="Thymidylate_kin-like_dom"/>
</dbReference>
<dbReference type="EC" id="2.7.4.9" evidence="2 11"/>
<evidence type="ECO:0000256" key="4">
    <source>
        <dbReference type="ARBA" id="ARBA00022679"/>
    </source>
</evidence>
<feature type="domain" description="Thymidylate kinase-like" evidence="12">
    <location>
        <begin position="6"/>
        <end position="196"/>
    </location>
</feature>
<dbReference type="InterPro" id="IPR027417">
    <property type="entry name" value="P-loop_NTPase"/>
</dbReference>
<sequence length="206" mass="22999">MPFISIEGIDGSGKTLQSRLLAAALRKIDIKVIETKEPDRGSIGAEIRSILVTDRTAKLSPLEELLLISAARVSHLDGVIRPALDASEWVVCDRFLDSTYAFQVHKTDVPERLYKEISSVVVGQTMPDLTFILDIDPVTALERRSQRGEAADRDPSEATRDFSRIREGLLVVAKRYPERCRVIDAKRPASEVADLILFELKRSTLL</sequence>
<evidence type="ECO:0000256" key="8">
    <source>
        <dbReference type="ARBA" id="ARBA00022840"/>
    </source>
</evidence>
<dbReference type="GO" id="GO:0004798">
    <property type="term" value="F:dTMP kinase activity"/>
    <property type="evidence" value="ECO:0007669"/>
    <property type="project" value="UniProtKB-UniRule"/>
</dbReference>
<evidence type="ECO:0000313" key="14">
    <source>
        <dbReference type="Proteomes" id="UP000287447"/>
    </source>
</evidence>
<dbReference type="Gene3D" id="3.40.50.300">
    <property type="entry name" value="P-loop containing nucleotide triphosphate hydrolases"/>
    <property type="match status" value="1"/>
</dbReference>
<dbReference type="PANTHER" id="PTHR10344:SF4">
    <property type="entry name" value="UMP-CMP KINASE 2, MITOCHONDRIAL"/>
    <property type="match status" value="1"/>
</dbReference>
<dbReference type="OrthoDB" id="9774907at2"/>
<dbReference type="Proteomes" id="UP000287447">
    <property type="component" value="Unassembled WGS sequence"/>
</dbReference>
<comment type="caution">
    <text evidence="13">The sequence shown here is derived from an EMBL/GenBank/DDBJ whole genome shotgun (WGS) entry which is preliminary data.</text>
</comment>
<dbReference type="RefSeq" id="WP_127765475.1">
    <property type="nucleotide sequence ID" value="NZ_SADE01000002.1"/>
</dbReference>
<evidence type="ECO:0000256" key="10">
    <source>
        <dbReference type="ARBA" id="ARBA00048743"/>
    </source>
</evidence>
<evidence type="ECO:0000256" key="1">
    <source>
        <dbReference type="ARBA" id="ARBA00009776"/>
    </source>
</evidence>
<dbReference type="PROSITE" id="PS01331">
    <property type="entry name" value="THYMIDYLATE_KINASE"/>
    <property type="match status" value="1"/>
</dbReference>
<dbReference type="GO" id="GO:0005829">
    <property type="term" value="C:cytosol"/>
    <property type="evidence" value="ECO:0007669"/>
    <property type="project" value="TreeGrafter"/>
</dbReference>
<proteinExistence type="inferred from homology"/>
<dbReference type="GO" id="GO:0006227">
    <property type="term" value="P:dUDP biosynthetic process"/>
    <property type="evidence" value="ECO:0007669"/>
    <property type="project" value="TreeGrafter"/>
</dbReference>
<dbReference type="HAMAP" id="MF_00165">
    <property type="entry name" value="Thymidylate_kinase"/>
    <property type="match status" value="1"/>
</dbReference>
<comment type="function">
    <text evidence="11">Phosphorylation of dTMP to form dTDP in both de novo and salvage pathways of dTTP synthesis.</text>
</comment>
<dbReference type="GO" id="GO:0006233">
    <property type="term" value="P:dTDP biosynthetic process"/>
    <property type="evidence" value="ECO:0007669"/>
    <property type="project" value="InterPro"/>
</dbReference>
<dbReference type="GO" id="GO:0006235">
    <property type="term" value="P:dTTP biosynthetic process"/>
    <property type="evidence" value="ECO:0007669"/>
    <property type="project" value="UniProtKB-UniRule"/>
</dbReference>
<evidence type="ECO:0000256" key="3">
    <source>
        <dbReference type="ARBA" id="ARBA00017144"/>
    </source>
</evidence>
<dbReference type="NCBIfam" id="TIGR00041">
    <property type="entry name" value="DTMP_kinase"/>
    <property type="match status" value="1"/>
</dbReference>
<comment type="similarity">
    <text evidence="1 11">Belongs to the thymidylate kinase family.</text>
</comment>
<keyword evidence="4 11" id="KW-0808">Transferase</keyword>
<evidence type="ECO:0000256" key="9">
    <source>
        <dbReference type="ARBA" id="ARBA00029962"/>
    </source>
</evidence>
<name>A0A437QN90_9PROT</name>
<dbReference type="CDD" id="cd01672">
    <property type="entry name" value="TMPK"/>
    <property type="match status" value="1"/>
</dbReference>
<dbReference type="AlphaFoldDB" id="A0A437QN90"/>
<dbReference type="PANTHER" id="PTHR10344">
    <property type="entry name" value="THYMIDYLATE KINASE"/>
    <property type="match status" value="1"/>
</dbReference>
<evidence type="ECO:0000259" key="12">
    <source>
        <dbReference type="Pfam" id="PF02223"/>
    </source>
</evidence>
<keyword evidence="14" id="KW-1185">Reference proteome</keyword>
<evidence type="ECO:0000256" key="5">
    <source>
        <dbReference type="ARBA" id="ARBA00022727"/>
    </source>
</evidence>
<keyword evidence="6 11" id="KW-0547">Nucleotide-binding</keyword>
<evidence type="ECO:0000256" key="6">
    <source>
        <dbReference type="ARBA" id="ARBA00022741"/>
    </source>
</evidence>
<evidence type="ECO:0000313" key="13">
    <source>
        <dbReference type="EMBL" id="RVU35998.1"/>
    </source>
</evidence>
<protein>
    <recommendedName>
        <fullName evidence="3 11">Thymidylate kinase</fullName>
        <ecNumber evidence="2 11">2.7.4.9</ecNumber>
    </recommendedName>
    <alternativeName>
        <fullName evidence="9 11">dTMP kinase</fullName>
    </alternativeName>
</protein>
<evidence type="ECO:0000256" key="11">
    <source>
        <dbReference type="HAMAP-Rule" id="MF_00165"/>
    </source>
</evidence>
<keyword evidence="8 11" id="KW-0067">ATP-binding</keyword>
<accession>A0A437QN90</accession>
<dbReference type="InterPro" id="IPR018094">
    <property type="entry name" value="Thymidylate_kinase"/>
</dbReference>
<dbReference type="GO" id="GO:0005524">
    <property type="term" value="F:ATP binding"/>
    <property type="evidence" value="ECO:0007669"/>
    <property type="project" value="UniProtKB-UniRule"/>
</dbReference>
<organism evidence="13 14">
    <name type="scientific">Hwanghaeella grinnelliae</name>
    <dbReference type="NCBI Taxonomy" id="2500179"/>
    <lineage>
        <taxon>Bacteria</taxon>
        <taxon>Pseudomonadati</taxon>
        <taxon>Pseudomonadota</taxon>
        <taxon>Alphaproteobacteria</taxon>
        <taxon>Rhodospirillales</taxon>
        <taxon>Rhodospirillaceae</taxon>
        <taxon>Hwanghaeella</taxon>
    </lineage>
</organism>